<sequence>MRHAKQDELKELEELLDKVRSIEGIKERTQNHFYYKGLGILHFHSDSGQIYADVGEERILIGTIGNMSEEAMDHTYNLVKKAAAKRMI</sequence>
<gene>
    <name evidence="1" type="ORF">CSP5_0954</name>
</gene>
<organism evidence="1 2">
    <name type="scientific">Cuniculiplasma divulgatum</name>
    <dbReference type="NCBI Taxonomy" id="1673428"/>
    <lineage>
        <taxon>Archaea</taxon>
        <taxon>Methanobacteriati</taxon>
        <taxon>Thermoplasmatota</taxon>
        <taxon>Thermoplasmata</taxon>
        <taxon>Thermoplasmatales</taxon>
        <taxon>Cuniculiplasmataceae</taxon>
        <taxon>Cuniculiplasma</taxon>
    </lineage>
</organism>
<dbReference type="GeneID" id="41588222"/>
<evidence type="ECO:0000313" key="2">
    <source>
        <dbReference type="Proteomes" id="UP000195607"/>
    </source>
</evidence>
<name>A0A1N5UGH0_9ARCH</name>
<dbReference type="AlphaFoldDB" id="A0A1N5UGH0"/>
<reference evidence="1 2" key="1">
    <citation type="submission" date="2016-04" db="EMBL/GenBank/DDBJ databases">
        <authorList>
            <person name="Evans L.H."/>
            <person name="Alamgir A."/>
            <person name="Owens N."/>
            <person name="Weber N.D."/>
            <person name="Virtaneva K."/>
            <person name="Barbian K."/>
            <person name="Babar A."/>
            <person name="Rosenke K."/>
        </authorList>
    </citation>
    <scope>NUCLEOTIDE SEQUENCE [LARGE SCALE GENOMIC DNA]</scope>
    <source>
        <strain evidence="2">S5(T) (JCM 30642 \VKM B-2941)</strain>
    </source>
</reference>
<dbReference type="Proteomes" id="UP000195607">
    <property type="component" value="Chromosome I"/>
</dbReference>
<protein>
    <submittedName>
        <fullName evidence="1">Uncharacterized protein</fullName>
    </submittedName>
</protein>
<accession>A0A1N5UGH0</accession>
<dbReference type="RefSeq" id="WP_148689734.1">
    <property type="nucleotide sequence ID" value="NZ_LT671858.1"/>
</dbReference>
<dbReference type="EMBL" id="LT671858">
    <property type="protein sequence ID" value="SIM59831.1"/>
    <property type="molecule type" value="Genomic_DNA"/>
</dbReference>
<evidence type="ECO:0000313" key="1">
    <source>
        <dbReference type="EMBL" id="SIM59831.1"/>
    </source>
</evidence>
<proteinExistence type="predicted"/>